<name>A0A7W9QE54_9ACTN</name>
<dbReference type="AlphaFoldDB" id="A0A7W9QE54"/>
<dbReference type="Gene3D" id="3.40.50.1820">
    <property type="entry name" value="alpha/beta hydrolase"/>
    <property type="match status" value="1"/>
</dbReference>
<dbReference type="RefSeq" id="WP_184576536.1">
    <property type="nucleotide sequence ID" value="NZ_JACHJL010000017.1"/>
</dbReference>
<dbReference type="PANTHER" id="PTHR32015">
    <property type="entry name" value="FASTING INDUCED LIPASE"/>
    <property type="match status" value="1"/>
</dbReference>
<dbReference type="InterPro" id="IPR029058">
    <property type="entry name" value="AB_hydrolase_fold"/>
</dbReference>
<proteinExistence type="predicted"/>
<dbReference type="GO" id="GO:0016042">
    <property type="term" value="P:lipid catabolic process"/>
    <property type="evidence" value="ECO:0007669"/>
    <property type="project" value="InterPro"/>
</dbReference>
<organism evidence="1 2">
    <name type="scientific">Streptomyces zagrosensis</name>
    <dbReference type="NCBI Taxonomy" id="1042984"/>
    <lineage>
        <taxon>Bacteria</taxon>
        <taxon>Bacillati</taxon>
        <taxon>Actinomycetota</taxon>
        <taxon>Actinomycetes</taxon>
        <taxon>Kitasatosporales</taxon>
        <taxon>Streptomycetaceae</taxon>
        <taxon>Streptomyces</taxon>
    </lineage>
</organism>
<dbReference type="InterPro" id="IPR002918">
    <property type="entry name" value="Lipase_EstA/Esterase_EstB"/>
</dbReference>
<dbReference type="GO" id="GO:0016298">
    <property type="term" value="F:lipase activity"/>
    <property type="evidence" value="ECO:0007669"/>
    <property type="project" value="TreeGrafter"/>
</dbReference>
<gene>
    <name evidence="1" type="ORF">FHS42_005725</name>
</gene>
<sequence>MPDQKFWTYTSDRKLKFNAPDSKWNGRCLIRGKEYNGAYATMMEPCNHKDVLTWSVNGNSDVYTTVNGNEYYMFLWGALNARAIQIRKGQPNAKWVPYGVSRERHARPVVFVHGYKGDNNGWGDLKQKLKNDKHYKDSDFVNYDYGSGFPYPGKGIAAHSEDFQQWVYGKFSGRRIDVVTHSMGSLVSRYAIRWKGVDQKVDKFISYGGPNHGATNWSALCPKGCPLEIEDMKPNSRFINGLNGKKGNETWPITYMTIAAKRDELVPPDRVAISGSNVRGNYVVDDTGRRRGLDFPHHEGVKQSAAAMKYTLPFLAEGNRLTNCGPRLKPGPC</sequence>
<dbReference type="SUPFAM" id="SSF53474">
    <property type="entry name" value="alpha/beta-Hydrolases"/>
    <property type="match status" value="1"/>
</dbReference>
<protein>
    <submittedName>
        <fullName evidence="1">Pimeloyl-ACP methyl ester carboxylesterase</fullName>
    </submittedName>
</protein>
<accession>A0A7W9QE54</accession>
<dbReference type="Pfam" id="PF01674">
    <property type="entry name" value="Lipase_2"/>
    <property type="match status" value="1"/>
</dbReference>
<dbReference type="EMBL" id="JACHJL010000017">
    <property type="protein sequence ID" value="MBB5938636.1"/>
    <property type="molecule type" value="Genomic_DNA"/>
</dbReference>
<dbReference type="PANTHER" id="PTHR32015:SF1">
    <property type="entry name" value="LIPASE"/>
    <property type="match status" value="1"/>
</dbReference>
<reference evidence="1 2" key="1">
    <citation type="submission" date="2020-08" db="EMBL/GenBank/DDBJ databases">
        <title>Genomic Encyclopedia of Type Strains, Phase III (KMG-III): the genomes of soil and plant-associated and newly described type strains.</title>
        <authorList>
            <person name="Whitman W."/>
        </authorList>
    </citation>
    <scope>NUCLEOTIDE SEQUENCE [LARGE SCALE GENOMIC DNA]</scope>
    <source>
        <strain evidence="1 2">CECT 8305</strain>
    </source>
</reference>
<keyword evidence="2" id="KW-1185">Reference proteome</keyword>
<comment type="caution">
    <text evidence="1">The sequence shown here is derived from an EMBL/GenBank/DDBJ whole genome shotgun (WGS) entry which is preliminary data.</text>
</comment>
<evidence type="ECO:0000313" key="2">
    <source>
        <dbReference type="Proteomes" id="UP000588098"/>
    </source>
</evidence>
<dbReference type="Proteomes" id="UP000588098">
    <property type="component" value="Unassembled WGS sequence"/>
</dbReference>
<evidence type="ECO:0000313" key="1">
    <source>
        <dbReference type="EMBL" id="MBB5938636.1"/>
    </source>
</evidence>
<dbReference type="PROSITE" id="PS50231">
    <property type="entry name" value="RICIN_B_LECTIN"/>
    <property type="match status" value="1"/>
</dbReference>